<sequence>MSIVPPHKVTWAESSTKTLRLTGAHQRLQSGVIPDQGTDNWIAIPDISTSVMLLNGTKPWNHYAKIGPRLVEVPEDIDLAFLTHISPTAWPEITAIDHKWTSVPWLPLDVPRIEPDNWDLFWQLWNEKNADITRGNPKESQYWKGLCCWLNPLIDHTKFNYSNTVVDDWSAHFPKMFEQIRNCLPFYSIEKIVLWSNINEVNPHFDPDVVIYPFPDSLRIMLWDTNDKPTFYVNKWPERTDEFKPLPVTVRTGGTGYGIKSERVPEDKRMYVNLPADTNTFVFNNGAFLHGAQLAKPKIIMAVKGRPDIYKWLKALESSYNKYKDIIDANVQ</sequence>
<organism evidence="1">
    <name type="scientific">uncultured Caudovirales phage</name>
    <dbReference type="NCBI Taxonomy" id="2100421"/>
    <lineage>
        <taxon>Viruses</taxon>
        <taxon>Duplodnaviria</taxon>
        <taxon>Heunggongvirae</taxon>
        <taxon>Uroviricota</taxon>
        <taxon>Caudoviricetes</taxon>
        <taxon>Peduoviridae</taxon>
        <taxon>Maltschvirus</taxon>
        <taxon>Maltschvirus maltsch</taxon>
    </lineage>
</organism>
<dbReference type="EMBL" id="LR797824">
    <property type="protein sequence ID" value="CAB4241678.1"/>
    <property type="molecule type" value="Genomic_DNA"/>
</dbReference>
<reference evidence="1" key="1">
    <citation type="submission" date="2020-05" db="EMBL/GenBank/DDBJ databases">
        <authorList>
            <person name="Chiriac C."/>
            <person name="Salcher M."/>
            <person name="Ghai R."/>
            <person name="Kavagutti S V."/>
        </authorList>
    </citation>
    <scope>NUCLEOTIDE SEQUENCE</scope>
</reference>
<name>A0A6J5T9R4_9CAUD</name>
<evidence type="ECO:0000313" key="1">
    <source>
        <dbReference type="EMBL" id="CAB4241678.1"/>
    </source>
</evidence>
<gene>
    <name evidence="1" type="ORF">UFOVP71_216</name>
</gene>
<protein>
    <submittedName>
        <fullName evidence="1">Uncharacterized protein</fullName>
    </submittedName>
</protein>
<proteinExistence type="predicted"/>
<accession>A0A6J5T9R4</accession>